<keyword evidence="3" id="KW-1003">Cell membrane</keyword>
<dbReference type="EC" id="3.1.1.116" evidence="14"/>
<dbReference type="PANTHER" id="PTHR45792:SF2">
    <property type="entry name" value="DIACYLGLYCEROL LIPASE-BETA"/>
    <property type="match status" value="1"/>
</dbReference>
<comment type="subcellular location">
    <subcellularLocation>
        <location evidence="2">Cell membrane</location>
        <topology evidence="2">Multi-pass membrane protein</topology>
    </subcellularLocation>
</comment>
<evidence type="ECO:0000256" key="12">
    <source>
        <dbReference type="ARBA" id="ARBA00023136"/>
    </source>
</evidence>
<organism evidence="17 18">
    <name type="scientific">Pristionchus mayeri</name>
    <dbReference type="NCBI Taxonomy" id="1317129"/>
    <lineage>
        <taxon>Eukaryota</taxon>
        <taxon>Metazoa</taxon>
        <taxon>Ecdysozoa</taxon>
        <taxon>Nematoda</taxon>
        <taxon>Chromadorea</taxon>
        <taxon>Rhabditida</taxon>
        <taxon>Rhabditina</taxon>
        <taxon>Diplogasteromorpha</taxon>
        <taxon>Diplogasteroidea</taxon>
        <taxon>Neodiplogasteridae</taxon>
        <taxon>Pristionchus</taxon>
    </lineage>
</organism>
<evidence type="ECO:0000256" key="8">
    <source>
        <dbReference type="ARBA" id="ARBA00022837"/>
    </source>
</evidence>
<name>A0AAN4ZHI2_9BILA</name>
<evidence type="ECO:0000256" key="4">
    <source>
        <dbReference type="ARBA" id="ARBA00022553"/>
    </source>
</evidence>
<sequence>MPALVAFGRRWRIGSDDFVFPGLTEALVRFIWIVLGSVAVALHYPKDCEKKDKTEILIYVSVLLLLNIVVTLLCLVMARISARGAIMESNPRKPIATLIYVRVPLFLFEIVWTIIATIEVFRDYNICGFITFLRVVVCLEWTLVAIVVVGLIVVFNPIKEDEMNDRALISRRGVSRTFNLLKIKEDSLMRRALEDIANLMSSFFVGQDLVASDIAAGLLLVVHSPSNEYPPTKADVRAVPAWMTPASALHFLHFATCVYGWSTYLMYNRSVAAWSALAKSVKCCSGMRCDQVLVVEDNCCMCNTASLQLATKGRNVDLFYVSFRNRLYEVPFAVLADHDSHSIVIAIRGSLSLIDLVTDLTLDDEVFSVDVDCDPVLVGDHSLDAADGSEVRVHRGMLRSARYVFDTIRKKSVLEDLYVLNPGYQLVVCGHSLGAGVASLLTLLLKQQYPSVRCYSYSPPGCVISENGQAEMETHVMSVISGDDVVPRMSYQSMHKLRENVEMELRQTTRAKYEILIKGFFRLFFHAPWELSSPPLLGEGVDTLNLIGERTASVGYGTETPIALQIPEERIQKALGADAVGGASTVAIEMTERSSASLHSLNTPSSLAPTPLSTTSSIFTITKAPERTVMHPPGRCLYVSLDPIEGSKDTVPKSEWIDYRCLSEVKLSASAMTDHLPKSVANVLERLLETQAELP</sequence>
<evidence type="ECO:0000256" key="9">
    <source>
        <dbReference type="ARBA" id="ARBA00022963"/>
    </source>
</evidence>
<comment type="cofactor">
    <cofactor evidence="1">
        <name>Ca(2+)</name>
        <dbReference type="ChEBI" id="CHEBI:29108"/>
    </cofactor>
</comment>
<feature type="transmembrane region" description="Helical" evidence="15">
    <location>
        <begin position="26"/>
        <end position="44"/>
    </location>
</feature>
<evidence type="ECO:0000313" key="18">
    <source>
        <dbReference type="Proteomes" id="UP001328107"/>
    </source>
</evidence>
<evidence type="ECO:0000256" key="10">
    <source>
        <dbReference type="ARBA" id="ARBA00022989"/>
    </source>
</evidence>
<evidence type="ECO:0000256" key="3">
    <source>
        <dbReference type="ARBA" id="ARBA00022475"/>
    </source>
</evidence>
<evidence type="ECO:0000256" key="6">
    <source>
        <dbReference type="ARBA" id="ARBA00022723"/>
    </source>
</evidence>
<dbReference type="GO" id="GO:0005886">
    <property type="term" value="C:plasma membrane"/>
    <property type="evidence" value="ECO:0007669"/>
    <property type="project" value="UniProtKB-SubCell"/>
</dbReference>
<keyword evidence="5 15" id="KW-0812">Transmembrane</keyword>
<gene>
    <name evidence="17" type="ORF">PMAYCL1PPCAC_11101</name>
</gene>
<feature type="transmembrane region" description="Helical" evidence="15">
    <location>
        <begin position="56"/>
        <end position="78"/>
    </location>
</feature>
<keyword evidence="7" id="KW-0378">Hydrolase</keyword>
<dbReference type="SUPFAM" id="SSF53474">
    <property type="entry name" value="alpha/beta-Hydrolases"/>
    <property type="match status" value="1"/>
</dbReference>
<dbReference type="GO" id="GO:0046872">
    <property type="term" value="F:metal ion binding"/>
    <property type="evidence" value="ECO:0007669"/>
    <property type="project" value="UniProtKB-KW"/>
</dbReference>
<feature type="non-terminal residue" evidence="17">
    <location>
        <position position="695"/>
    </location>
</feature>
<dbReference type="PANTHER" id="PTHR45792">
    <property type="entry name" value="DIACYLGLYCEROL LIPASE HOMOLOG-RELATED"/>
    <property type="match status" value="1"/>
</dbReference>
<protein>
    <recommendedName>
        <fullName evidence="14">sn-1-specific diacylglycerol lipase</fullName>
        <ecNumber evidence="14">3.1.1.116</ecNumber>
    </recommendedName>
</protein>
<dbReference type="CDD" id="cd00519">
    <property type="entry name" value="Lipase_3"/>
    <property type="match status" value="1"/>
</dbReference>
<keyword evidence="12 15" id="KW-0472">Membrane</keyword>
<dbReference type="GO" id="GO:0022008">
    <property type="term" value="P:neurogenesis"/>
    <property type="evidence" value="ECO:0007669"/>
    <property type="project" value="TreeGrafter"/>
</dbReference>
<keyword evidence="18" id="KW-1185">Reference proteome</keyword>
<keyword evidence="6" id="KW-0479">Metal-binding</keyword>
<reference evidence="18" key="1">
    <citation type="submission" date="2022-10" db="EMBL/GenBank/DDBJ databases">
        <title>Genome assembly of Pristionchus species.</title>
        <authorList>
            <person name="Yoshida K."/>
            <person name="Sommer R.J."/>
        </authorList>
    </citation>
    <scope>NUCLEOTIDE SEQUENCE [LARGE SCALE GENOMIC DNA]</scope>
    <source>
        <strain evidence="18">RS5460</strain>
    </source>
</reference>
<dbReference type="Gene3D" id="3.40.50.1820">
    <property type="entry name" value="alpha/beta hydrolase"/>
    <property type="match status" value="1"/>
</dbReference>
<keyword evidence="10 15" id="KW-1133">Transmembrane helix</keyword>
<feature type="transmembrane region" description="Helical" evidence="15">
    <location>
        <begin position="98"/>
        <end position="121"/>
    </location>
</feature>
<keyword evidence="4" id="KW-0597">Phosphoprotein</keyword>
<dbReference type="GO" id="GO:0019369">
    <property type="term" value="P:arachidonate metabolic process"/>
    <property type="evidence" value="ECO:0007669"/>
    <property type="project" value="TreeGrafter"/>
</dbReference>
<evidence type="ECO:0000259" key="16">
    <source>
        <dbReference type="Pfam" id="PF01764"/>
    </source>
</evidence>
<feature type="transmembrane region" description="Helical" evidence="15">
    <location>
        <begin position="133"/>
        <end position="155"/>
    </location>
</feature>
<dbReference type="GO" id="GO:0046340">
    <property type="term" value="P:diacylglycerol catabolic process"/>
    <property type="evidence" value="ECO:0007669"/>
    <property type="project" value="TreeGrafter"/>
</dbReference>
<evidence type="ECO:0000256" key="14">
    <source>
        <dbReference type="ARBA" id="ARBA00026104"/>
    </source>
</evidence>
<dbReference type="AlphaFoldDB" id="A0AAN4ZHI2"/>
<evidence type="ECO:0000256" key="5">
    <source>
        <dbReference type="ARBA" id="ARBA00022692"/>
    </source>
</evidence>
<dbReference type="GO" id="GO:0004806">
    <property type="term" value="F:triacylglycerol lipase activity"/>
    <property type="evidence" value="ECO:0007669"/>
    <property type="project" value="TreeGrafter"/>
</dbReference>
<evidence type="ECO:0000256" key="11">
    <source>
        <dbReference type="ARBA" id="ARBA00023098"/>
    </source>
</evidence>
<keyword evidence="11" id="KW-0443">Lipid metabolism</keyword>
<evidence type="ECO:0000256" key="7">
    <source>
        <dbReference type="ARBA" id="ARBA00022801"/>
    </source>
</evidence>
<accession>A0AAN4ZHI2</accession>
<evidence type="ECO:0000256" key="2">
    <source>
        <dbReference type="ARBA" id="ARBA00004651"/>
    </source>
</evidence>
<dbReference type="InterPro" id="IPR002921">
    <property type="entry name" value="Fungal_lipase-type"/>
</dbReference>
<feature type="domain" description="Fungal lipase-type" evidence="16">
    <location>
        <begin position="344"/>
        <end position="492"/>
    </location>
</feature>
<dbReference type="InterPro" id="IPR052214">
    <property type="entry name" value="DAG_Lipase-Related"/>
</dbReference>
<dbReference type="EMBL" id="BTRK01000003">
    <property type="protein sequence ID" value="GMR40906.1"/>
    <property type="molecule type" value="Genomic_DNA"/>
</dbReference>
<evidence type="ECO:0000256" key="1">
    <source>
        <dbReference type="ARBA" id="ARBA00001913"/>
    </source>
</evidence>
<dbReference type="InterPro" id="IPR029058">
    <property type="entry name" value="AB_hydrolase_fold"/>
</dbReference>
<keyword evidence="8" id="KW-0106">Calcium</keyword>
<dbReference type="GO" id="GO:0005737">
    <property type="term" value="C:cytoplasm"/>
    <property type="evidence" value="ECO:0007669"/>
    <property type="project" value="TreeGrafter"/>
</dbReference>
<proteinExistence type="predicted"/>
<dbReference type="Proteomes" id="UP001328107">
    <property type="component" value="Unassembled WGS sequence"/>
</dbReference>
<keyword evidence="9" id="KW-0442">Lipid degradation</keyword>
<evidence type="ECO:0000256" key="13">
    <source>
        <dbReference type="ARBA" id="ARBA00024531"/>
    </source>
</evidence>
<comment type="caution">
    <text evidence="17">The sequence shown here is derived from an EMBL/GenBank/DDBJ whole genome shotgun (WGS) entry which is preliminary data.</text>
</comment>
<evidence type="ECO:0000256" key="15">
    <source>
        <dbReference type="SAM" id="Phobius"/>
    </source>
</evidence>
<dbReference type="Pfam" id="PF01764">
    <property type="entry name" value="Lipase_3"/>
    <property type="match status" value="1"/>
</dbReference>
<evidence type="ECO:0000313" key="17">
    <source>
        <dbReference type="EMBL" id="GMR40906.1"/>
    </source>
</evidence>
<comment type="catalytic activity">
    <reaction evidence="13">
        <text>a 1,2-diacyl-sn-glycerol + H2O = a 2-acylglycerol + a fatty acid + H(+)</text>
        <dbReference type="Rhea" id="RHEA:33275"/>
        <dbReference type="ChEBI" id="CHEBI:15377"/>
        <dbReference type="ChEBI" id="CHEBI:15378"/>
        <dbReference type="ChEBI" id="CHEBI:17389"/>
        <dbReference type="ChEBI" id="CHEBI:17815"/>
        <dbReference type="ChEBI" id="CHEBI:28868"/>
        <dbReference type="EC" id="3.1.1.116"/>
    </reaction>
    <physiologicalReaction direction="left-to-right" evidence="13">
        <dbReference type="Rhea" id="RHEA:33276"/>
    </physiologicalReaction>
</comment>